<protein>
    <submittedName>
        <fullName evidence="4">Paralemmin-3 isoform X3</fullName>
    </submittedName>
</protein>
<proteinExistence type="predicted"/>
<keyword evidence="5" id="KW-1185">Reference proteome</keyword>
<evidence type="ECO:0000313" key="5">
    <source>
        <dbReference type="Proteomes" id="UP001279410"/>
    </source>
</evidence>
<dbReference type="Pfam" id="PF03285">
    <property type="entry name" value="Paralemmin"/>
    <property type="match status" value="1"/>
</dbReference>
<evidence type="ECO:0000256" key="1">
    <source>
        <dbReference type="ARBA" id="ARBA00023054"/>
    </source>
</evidence>
<dbReference type="InterPro" id="IPR004965">
    <property type="entry name" value="Paralemmin"/>
</dbReference>
<gene>
    <name evidence="4" type="ORF">AKAME5_002842300</name>
</gene>
<dbReference type="GO" id="GO:0008360">
    <property type="term" value="P:regulation of cell shape"/>
    <property type="evidence" value="ECO:0007669"/>
    <property type="project" value="InterPro"/>
</dbReference>
<feature type="compositionally biased region" description="Polar residues" evidence="3">
    <location>
        <begin position="51"/>
        <end position="62"/>
    </location>
</feature>
<organism evidence="4 5">
    <name type="scientific">Lates japonicus</name>
    <name type="common">Japanese lates</name>
    <dbReference type="NCBI Taxonomy" id="270547"/>
    <lineage>
        <taxon>Eukaryota</taxon>
        <taxon>Metazoa</taxon>
        <taxon>Chordata</taxon>
        <taxon>Craniata</taxon>
        <taxon>Vertebrata</taxon>
        <taxon>Euteleostomi</taxon>
        <taxon>Actinopterygii</taxon>
        <taxon>Neopterygii</taxon>
        <taxon>Teleostei</taxon>
        <taxon>Neoteleostei</taxon>
        <taxon>Acanthomorphata</taxon>
        <taxon>Carangaria</taxon>
        <taxon>Carangaria incertae sedis</taxon>
        <taxon>Centropomidae</taxon>
        <taxon>Lates</taxon>
    </lineage>
</organism>
<reference evidence="4" key="1">
    <citation type="submission" date="2022-08" db="EMBL/GenBank/DDBJ databases">
        <title>Genome sequencing of akame (Lates japonicus).</title>
        <authorList>
            <person name="Hashiguchi Y."/>
            <person name="Takahashi H."/>
        </authorList>
    </citation>
    <scope>NUCLEOTIDE SEQUENCE</scope>
    <source>
        <strain evidence="4">Kochi</strain>
    </source>
</reference>
<keyword evidence="1 2" id="KW-0175">Coiled coil</keyword>
<sequence>MCAEIGADHADVCPHLSRQFESSPSSPDSVLRPPPTPRKKQAVSLDGGSGNSQDEGLVNTRTPPFELRMKPRVNSCSLISVSRGKQYGGIICKHRDVYKEKRRQQDEEDRVRREMEDEKLRLQQLKRKSLRDQWLMEGAPLSPTSLDAQSPRSPLWGPQAQEIEKHIDKLQSEIDDEQVEILSRQNEEQMIDVLAVLWWNENEIKRHSLVFCNRQGHRAHSWQHRLAGSLTWTTSLRCLLALLRRVVFPDPLVAQQKLHTSPNISRYMEHAPEVCSLHLPFKPDQSISILRNY</sequence>
<dbReference type="PANTHER" id="PTHR47528">
    <property type="entry name" value="PARALEMMIN-3"/>
    <property type="match status" value="1"/>
</dbReference>
<dbReference type="AlphaFoldDB" id="A0AAD3MJ20"/>
<accession>A0AAD3MJ20</accession>
<evidence type="ECO:0000313" key="4">
    <source>
        <dbReference type="EMBL" id="GLD54349.1"/>
    </source>
</evidence>
<dbReference type="EMBL" id="BRZM01004048">
    <property type="protein sequence ID" value="GLD54349.1"/>
    <property type="molecule type" value="Genomic_DNA"/>
</dbReference>
<dbReference type="PANTHER" id="PTHR47528:SF1">
    <property type="entry name" value="PARALEMMIN-3"/>
    <property type="match status" value="1"/>
</dbReference>
<feature type="coiled-coil region" evidence="2">
    <location>
        <begin position="160"/>
        <end position="187"/>
    </location>
</feature>
<dbReference type="InterPro" id="IPR024149">
    <property type="entry name" value="Paralemmin-3"/>
</dbReference>
<dbReference type="GO" id="GO:0016020">
    <property type="term" value="C:membrane"/>
    <property type="evidence" value="ECO:0007669"/>
    <property type="project" value="InterPro"/>
</dbReference>
<dbReference type="Proteomes" id="UP001279410">
    <property type="component" value="Unassembled WGS sequence"/>
</dbReference>
<feature type="coiled-coil region" evidence="2">
    <location>
        <begin position="98"/>
        <end position="128"/>
    </location>
</feature>
<feature type="region of interest" description="Disordered" evidence="3">
    <location>
        <begin position="13"/>
        <end position="63"/>
    </location>
</feature>
<feature type="compositionally biased region" description="Polar residues" evidence="3">
    <location>
        <begin position="19"/>
        <end position="28"/>
    </location>
</feature>
<name>A0AAD3MJ20_LATJO</name>
<evidence type="ECO:0000256" key="3">
    <source>
        <dbReference type="SAM" id="MobiDB-lite"/>
    </source>
</evidence>
<evidence type="ECO:0000256" key="2">
    <source>
        <dbReference type="SAM" id="Coils"/>
    </source>
</evidence>
<comment type="caution">
    <text evidence="4">The sequence shown here is derived from an EMBL/GenBank/DDBJ whole genome shotgun (WGS) entry which is preliminary data.</text>
</comment>